<proteinExistence type="predicted"/>
<name>A0A4R8V0F0_9MICO</name>
<keyword evidence="4" id="KW-1185">Reference proteome</keyword>
<protein>
    <submittedName>
        <fullName evidence="1">Winged helix DNA-binding domain-containing protein</fullName>
    </submittedName>
</protein>
<evidence type="ECO:0000313" key="1">
    <source>
        <dbReference type="EMBL" id="SDN19097.1"/>
    </source>
</evidence>
<evidence type="ECO:0000313" key="3">
    <source>
        <dbReference type="Proteomes" id="UP000199639"/>
    </source>
</evidence>
<dbReference type="AlphaFoldDB" id="A0A4R8V0F0"/>
<evidence type="ECO:0000313" key="4">
    <source>
        <dbReference type="Proteomes" id="UP000298252"/>
    </source>
</evidence>
<dbReference type="Pfam" id="PF06224">
    <property type="entry name" value="AlkZ-like"/>
    <property type="match status" value="1"/>
</dbReference>
<dbReference type="STRING" id="1424659.SAMN05216368_104130"/>
<gene>
    <name evidence="2" type="ORF">E3O21_14155</name>
    <name evidence="1" type="ORF">SAMN05216368_104130</name>
</gene>
<reference evidence="2 4" key="2">
    <citation type="submission" date="2019-03" db="EMBL/GenBank/DDBJ databases">
        <title>Genomics of glacier-inhabiting Cryobacterium strains.</title>
        <authorList>
            <person name="Liu Q."/>
            <person name="Xin Y.-H."/>
        </authorList>
    </citation>
    <scope>NUCLEOTIDE SEQUENCE [LARGE SCALE GENOMIC DNA]</scope>
    <source>
        <strain evidence="2 4">Hh8</strain>
    </source>
</reference>
<evidence type="ECO:0000313" key="2">
    <source>
        <dbReference type="EMBL" id="TFB74512.1"/>
    </source>
</evidence>
<dbReference type="PANTHER" id="PTHR38479:SF2">
    <property type="entry name" value="WINGED HELIX DNA-BINDING DOMAIN-CONTAINING PROTEIN"/>
    <property type="match status" value="1"/>
</dbReference>
<accession>A0A4R8V0F0</accession>
<sequence length="119" mass="13127">MPAGLRQHTPVLALPGFDEYLLGYRDRTHVVSAENLLRVVPGLNGIFLPLVVTNGQIVGTWRKKIAASGVTCEASLFEEPGTAAARTRAEKTQRDFERAVADYARFLDLPVRPEPTPNR</sequence>
<dbReference type="InterPro" id="IPR009351">
    <property type="entry name" value="AlkZ-like"/>
</dbReference>
<reference evidence="1 3" key="1">
    <citation type="submission" date="2016-10" db="EMBL/GenBank/DDBJ databases">
        <authorList>
            <person name="Varghese N."/>
            <person name="Submissions S."/>
        </authorList>
    </citation>
    <scope>NUCLEOTIDE SEQUENCE [LARGE SCALE GENOMIC DNA]</scope>
    <source>
        <strain evidence="1 3">CGMCC 1.11215</strain>
    </source>
</reference>
<dbReference type="GO" id="GO:0003677">
    <property type="term" value="F:DNA binding"/>
    <property type="evidence" value="ECO:0007669"/>
    <property type="project" value="UniProtKB-KW"/>
</dbReference>
<dbReference type="PANTHER" id="PTHR38479">
    <property type="entry name" value="LMO0824 PROTEIN"/>
    <property type="match status" value="1"/>
</dbReference>
<organism evidence="1 3">
    <name type="scientific">Cryobacterium flavum</name>
    <dbReference type="NCBI Taxonomy" id="1424659"/>
    <lineage>
        <taxon>Bacteria</taxon>
        <taxon>Bacillati</taxon>
        <taxon>Actinomycetota</taxon>
        <taxon>Actinomycetes</taxon>
        <taxon>Micrococcales</taxon>
        <taxon>Microbacteriaceae</taxon>
        <taxon>Cryobacterium</taxon>
    </lineage>
</organism>
<dbReference type="EMBL" id="FNIB01000004">
    <property type="protein sequence ID" value="SDN19097.1"/>
    <property type="molecule type" value="Genomic_DNA"/>
</dbReference>
<dbReference type="Proteomes" id="UP000199639">
    <property type="component" value="Unassembled WGS sequence"/>
</dbReference>
<dbReference type="Proteomes" id="UP000298252">
    <property type="component" value="Unassembled WGS sequence"/>
</dbReference>
<keyword evidence="1" id="KW-0238">DNA-binding</keyword>
<dbReference type="EMBL" id="SOFD01000035">
    <property type="protein sequence ID" value="TFB74512.1"/>
    <property type="molecule type" value="Genomic_DNA"/>
</dbReference>